<dbReference type="InterPro" id="IPR036249">
    <property type="entry name" value="Thioredoxin-like_sf"/>
</dbReference>
<dbReference type="Gene3D" id="3.40.30.10">
    <property type="entry name" value="Glutaredoxin"/>
    <property type="match status" value="1"/>
</dbReference>
<dbReference type="SUPFAM" id="SSF52833">
    <property type="entry name" value="Thioredoxin-like"/>
    <property type="match status" value="1"/>
</dbReference>
<dbReference type="PANTHER" id="PTHR42852">
    <property type="entry name" value="THIOL:DISULFIDE INTERCHANGE PROTEIN DSBE"/>
    <property type="match status" value="1"/>
</dbReference>
<comment type="subcellular location">
    <subcellularLocation>
        <location evidence="1">Cell envelope</location>
    </subcellularLocation>
</comment>
<dbReference type="PANTHER" id="PTHR42852:SF6">
    <property type="entry name" value="THIOL:DISULFIDE INTERCHANGE PROTEIN DSBE"/>
    <property type="match status" value="1"/>
</dbReference>
<comment type="caution">
    <text evidence="7">The sequence shown here is derived from an EMBL/GenBank/DDBJ whole genome shotgun (WGS) entry which is preliminary data.</text>
</comment>
<dbReference type="GO" id="GO:0030288">
    <property type="term" value="C:outer membrane-bounded periplasmic space"/>
    <property type="evidence" value="ECO:0007669"/>
    <property type="project" value="InterPro"/>
</dbReference>
<dbReference type="RefSeq" id="WP_133594379.1">
    <property type="nucleotide sequence ID" value="NZ_SNVV01000022.1"/>
</dbReference>
<dbReference type="InterPro" id="IPR050553">
    <property type="entry name" value="Thioredoxin_ResA/DsbE_sf"/>
</dbReference>
<dbReference type="OrthoDB" id="9811352at2"/>
<dbReference type="InterPro" id="IPR013766">
    <property type="entry name" value="Thioredoxin_domain"/>
</dbReference>
<dbReference type="Proteomes" id="UP000295129">
    <property type="component" value="Unassembled WGS sequence"/>
</dbReference>
<protein>
    <submittedName>
        <fullName evidence="7">Cytochrome c biogenesis protein CcmG/thiol:disulfide interchange protein DsbE</fullName>
    </submittedName>
</protein>
<dbReference type="InterPro" id="IPR017937">
    <property type="entry name" value="Thioredoxin_CS"/>
</dbReference>
<dbReference type="PROSITE" id="PS51352">
    <property type="entry name" value="THIOREDOXIN_2"/>
    <property type="match status" value="1"/>
</dbReference>
<reference evidence="7 8" key="1">
    <citation type="submission" date="2019-03" db="EMBL/GenBank/DDBJ databases">
        <title>Genomic Encyclopedia of Type Strains, Phase IV (KMG-IV): sequencing the most valuable type-strain genomes for metagenomic binning, comparative biology and taxonomic classification.</title>
        <authorList>
            <person name="Goeker M."/>
        </authorList>
    </citation>
    <scope>NUCLEOTIDE SEQUENCE [LARGE SCALE GENOMIC DNA]</scope>
    <source>
        <strain evidence="7 8">DSM 12121</strain>
    </source>
</reference>
<dbReference type="EMBL" id="SNVV01000022">
    <property type="protein sequence ID" value="TDN47077.1"/>
    <property type="molecule type" value="Genomic_DNA"/>
</dbReference>
<evidence type="ECO:0000313" key="8">
    <source>
        <dbReference type="Proteomes" id="UP000295129"/>
    </source>
</evidence>
<organism evidence="7 8">
    <name type="scientific">Azoarcus indigens</name>
    <dbReference type="NCBI Taxonomy" id="29545"/>
    <lineage>
        <taxon>Bacteria</taxon>
        <taxon>Pseudomonadati</taxon>
        <taxon>Pseudomonadota</taxon>
        <taxon>Betaproteobacteria</taxon>
        <taxon>Rhodocyclales</taxon>
        <taxon>Zoogloeaceae</taxon>
        <taxon>Azoarcus</taxon>
    </lineage>
</organism>
<dbReference type="CDD" id="cd03010">
    <property type="entry name" value="TlpA_like_DsbE"/>
    <property type="match status" value="1"/>
</dbReference>
<evidence type="ECO:0000259" key="6">
    <source>
        <dbReference type="PROSITE" id="PS51352"/>
    </source>
</evidence>
<keyword evidence="8" id="KW-1185">Reference proteome</keyword>
<dbReference type="InterPro" id="IPR013740">
    <property type="entry name" value="Redoxin"/>
</dbReference>
<sequence>MKAKFLVPLALFLVLVGFLAFGLRLDPREVPSPLIDKPAPAFSLARLDDNSQRFGLEEMRGQVWLLNVWASWCVACRQEHPVLVDLARRQVVPVVGLNYKEVRGDGAIDARRLAPEQELAMAVERARGWLSAHGDPYKLSVLDLDGRVGIDFGVYGVPETFLIDQRGSVRYKHIGPITPESLEKVLLPKIEELKRAG</sequence>
<evidence type="ECO:0000256" key="3">
    <source>
        <dbReference type="ARBA" id="ARBA00022748"/>
    </source>
</evidence>
<name>A0A4R6DQ49_9RHOO</name>
<dbReference type="GO" id="GO:0017004">
    <property type="term" value="P:cytochrome complex assembly"/>
    <property type="evidence" value="ECO:0007669"/>
    <property type="project" value="UniProtKB-KW"/>
</dbReference>
<evidence type="ECO:0000256" key="2">
    <source>
        <dbReference type="ARBA" id="ARBA00007758"/>
    </source>
</evidence>
<comment type="similarity">
    <text evidence="2">Belongs to the thioredoxin family. DsbE subfamily.</text>
</comment>
<evidence type="ECO:0000256" key="4">
    <source>
        <dbReference type="ARBA" id="ARBA00023157"/>
    </source>
</evidence>
<dbReference type="AlphaFoldDB" id="A0A4R6DQ49"/>
<dbReference type="PROSITE" id="PS00194">
    <property type="entry name" value="THIOREDOXIN_1"/>
    <property type="match status" value="1"/>
</dbReference>
<feature type="domain" description="Thioredoxin" evidence="6">
    <location>
        <begin position="33"/>
        <end position="195"/>
    </location>
</feature>
<evidence type="ECO:0000313" key="7">
    <source>
        <dbReference type="EMBL" id="TDN47077.1"/>
    </source>
</evidence>
<accession>A0A4R6DQ49</accession>
<dbReference type="InterPro" id="IPR004799">
    <property type="entry name" value="Periplasmic_diS_OxRdtase_DsbE"/>
</dbReference>
<keyword evidence="5" id="KW-0676">Redox-active center</keyword>
<evidence type="ECO:0000256" key="1">
    <source>
        <dbReference type="ARBA" id="ARBA00004196"/>
    </source>
</evidence>
<keyword evidence="3" id="KW-0201">Cytochrome c-type biogenesis</keyword>
<keyword evidence="4" id="KW-1015">Disulfide bond</keyword>
<proteinExistence type="inferred from homology"/>
<evidence type="ECO:0000256" key="5">
    <source>
        <dbReference type="ARBA" id="ARBA00023284"/>
    </source>
</evidence>
<dbReference type="GO" id="GO:0015036">
    <property type="term" value="F:disulfide oxidoreductase activity"/>
    <property type="evidence" value="ECO:0007669"/>
    <property type="project" value="InterPro"/>
</dbReference>
<dbReference type="Pfam" id="PF08534">
    <property type="entry name" value="Redoxin"/>
    <property type="match status" value="1"/>
</dbReference>
<gene>
    <name evidence="7" type="ORF">C7389_12234</name>
</gene>